<dbReference type="Pfam" id="PF08282">
    <property type="entry name" value="Hydrolase_3"/>
    <property type="match status" value="1"/>
</dbReference>
<keyword evidence="2" id="KW-1185">Reference proteome</keyword>
<reference evidence="1 2" key="1">
    <citation type="journal article" date="2015" name="Genome Announc.">
        <title>Complete Genome Sequence of Spiroplasma kunkelii Strain CR2-3x, Causal Agent of Corn Stunt Disease in Zea mays L.</title>
        <authorList>
            <person name="Davis R.E."/>
            <person name="Shao J."/>
            <person name="Dally E.L."/>
            <person name="Zhao Y."/>
            <person name="Gasparich G.E."/>
            <person name="Gaynor B.J."/>
            <person name="Athey J.C."/>
            <person name="Harrison N.A."/>
            <person name="Donofrio N."/>
        </authorList>
    </citation>
    <scope>NUCLEOTIDE SEQUENCE [LARGE SCALE GENOMIC DNA]</scope>
    <source>
        <strain evidence="1 2">CR2-3x</strain>
    </source>
</reference>
<dbReference type="PANTHER" id="PTHR10000">
    <property type="entry name" value="PHOSPHOSERINE PHOSPHATASE"/>
    <property type="match status" value="1"/>
</dbReference>
<sequence length="269" mass="30761">MKKAVFSDLDGTLLKDNHRFSRLTKKTVNSIQKKGIPFVVTTGRLANDAIRQARKLKVHKYDGYVLANNGASAYSFKTNSFLWMMIFTTAEIKTIFDFTYSKYKVHFFSKNSTYVYEYGENSYYWSKIMRTKYKIITKVTDITEDITHASVIVHQSLDDKGASELMTKLRQLLPQLDITQYNNRVFEIACKGISKGSALQFLSHHIGIDISQTYSFGDSYNDLELIRQAGIGIAVSNAIDELKTMANEVTLSNRENGPAKYLQQFFLKK</sequence>
<name>A0A0K2JF97_SPIKU</name>
<evidence type="ECO:0000313" key="1">
    <source>
        <dbReference type="EMBL" id="ALA97239.1"/>
    </source>
</evidence>
<dbReference type="STRING" id="273035.SKUN_00322"/>
<dbReference type="InterPro" id="IPR023214">
    <property type="entry name" value="HAD_sf"/>
</dbReference>
<keyword evidence="1" id="KW-0378">Hydrolase</keyword>
<organism evidence="1 2">
    <name type="scientific">Spiroplasma kunkelii CR2-3x</name>
    <dbReference type="NCBI Taxonomy" id="273035"/>
    <lineage>
        <taxon>Bacteria</taxon>
        <taxon>Bacillati</taxon>
        <taxon>Mycoplasmatota</taxon>
        <taxon>Mollicutes</taxon>
        <taxon>Entomoplasmatales</taxon>
        <taxon>Spiroplasmataceae</taxon>
        <taxon>Spiroplasma</taxon>
    </lineage>
</organism>
<dbReference type="InterPro" id="IPR000150">
    <property type="entry name" value="Cof"/>
</dbReference>
<dbReference type="RefSeq" id="WP_053390564.1">
    <property type="nucleotide sequence ID" value="NZ_CP010899.1"/>
</dbReference>
<accession>A0A0K2JF97</accession>
<gene>
    <name evidence="1" type="ORF">SKUN_00322</name>
</gene>
<dbReference type="PANTHER" id="PTHR10000:SF8">
    <property type="entry name" value="HAD SUPERFAMILY HYDROLASE-LIKE, TYPE 3"/>
    <property type="match status" value="1"/>
</dbReference>
<dbReference type="SFLD" id="SFLDG01140">
    <property type="entry name" value="C2.B:_Phosphomannomutase_and_P"/>
    <property type="match status" value="1"/>
</dbReference>
<dbReference type="NCBIfam" id="TIGR01484">
    <property type="entry name" value="HAD-SF-IIB"/>
    <property type="match status" value="1"/>
</dbReference>
<evidence type="ECO:0000313" key="2">
    <source>
        <dbReference type="Proteomes" id="UP000062963"/>
    </source>
</evidence>
<dbReference type="GO" id="GO:0016791">
    <property type="term" value="F:phosphatase activity"/>
    <property type="evidence" value="ECO:0007669"/>
    <property type="project" value="TreeGrafter"/>
</dbReference>
<dbReference type="Proteomes" id="UP000062963">
    <property type="component" value="Chromosome"/>
</dbReference>
<dbReference type="Gene3D" id="3.40.50.1000">
    <property type="entry name" value="HAD superfamily/HAD-like"/>
    <property type="match status" value="1"/>
</dbReference>
<dbReference type="Gene3D" id="3.30.1240.10">
    <property type="match status" value="1"/>
</dbReference>
<dbReference type="PATRIC" id="fig|273035.7.peg.381"/>
<proteinExistence type="predicted"/>
<dbReference type="InterPro" id="IPR006379">
    <property type="entry name" value="HAD-SF_hydro_IIB"/>
</dbReference>
<dbReference type="InterPro" id="IPR036412">
    <property type="entry name" value="HAD-like_sf"/>
</dbReference>
<dbReference type="AlphaFoldDB" id="A0A0K2JF97"/>
<dbReference type="OrthoDB" id="9810101at2"/>
<dbReference type="GO" id="GO:0000287">
    <property type="term" value="F:magnesium ion binding"/>
    <property type="evidence" value="ECO:0007669"/>
    <property type="project" value="TreeGrafter"/>
</dbReference>
<dbReference type="SUPFAM" id="SSF56784">
    <property type="entry name" value="HAD-like"/>
    <property type="match status" value="1"/>
</dbReference>
<protein>
    <submittedName>
        <fullName evidence="1">Haloacid dehalogenase-like hydrolase</fullName>
    </submittedName>
</protein>
<dbReference type="SFLD" id="SFLDS00003">
    <property type="entry name" value="Haloacid_Dehalogenase"/>
    <property type="match status" value="1"/>
</dbReference>
<dbReference type="KEGG" id="skn:SKUN_00322"/>
<dbReference type="NCBIfam" id="TIGR00099">
    <property type="entry name" value="Cof-subfamily"/>
    <property type="match status" value="1"/>
</dbReference>
<dbReference type="EMBL" id="CP010899">
    <property type="protein sequence ID" value="ALA97239.1"/>
    <property type="molecule type" value="Genomic_DNA"/>
</dbReference>
<dbReference type="GO" id="GO:0005829">
    <property type="term" value="C:cytosol"/>
    <property type="evidence" value="ECO:0007669"/>
    <property type="project" value="TreeGrafter"/>
</dbReference>